<evidence type="ECO:0000313" key="1">
    <source>
        <dbReference type="EMBL" id="MBM2356430.1"/>
    </source>
</evidence>
<organism evidence="1 2">
    <name type="scientific">Pseudosulfitobacter pseudonitzschiae</name>
    <dbReference type="NCBI Taxonomy" id="1402135"/>
    <lineage>
        <taxon>Bacteria</taxon>
        <taxon>Pseudomonadati</taxon>
        <taxon>Pseudomonadota</taxon>
        <taxon>Alphaproteobacteria</taxon>
        <taxon>Rhodobacterales</taxon>
        <taxon>Roseobacteraceae</taxon>
        <taxon>Pseudosulfitobacter</taxon>
    </lineage>
</organism>
<gene>
    <name evidence="1" type="ORF">JQX14_17890</name>
</gene>
<dbReference type="AlphaFoldDB" id="A0A9Q2RWU7"/>
<dbReference type="Proteomes" id="UP000809337">
    <property type="component" value="Unassembled WGS sequence"/>
</dbReference>
<dbReference type="EMBL" id="JAFBWN010000015">
    <property type="protein sequence ID" value="MBM2356430.1"/>
    <property type="molecule type" value="Genomic_DNA"/>
</dbReference>
<comment type="caution">
    <text evidence="1">The sequence shown here is derived from an EMBL/GenBank/DDBJ whole genome shotgun (WGS) entry which is preliminary data.</text>
</comment>
<evidence type="ECO:0000313" key="2">
    <source>
        <dbReference type="Proteomes" id="UP000809337"/>
    </source>
</evidence>
<sequence>MAGVSAELDGILSLEELEGFAEMLFRPPSGVIVKSYTEDDQRRIAQMKIEFQKRAKK</sequence>
<name>A0A9Q2RWU7_9RHOB</name>
<proteinExistence type="predicted"/>
<reference evidence="1" key="1">
    <citation type="submission" date="2021-01" db="EMBL/GenBank/DDBJ databases">
        <title>Diatom-associated Roseobacters Show Island Model of Population Structure.</title>
        <authorList>
            <person name="Qu L."/>
            <person name="Feng X."/>
            <person name="Chen Y."/>
            <person name="Li L."/>
            <person name="Wang X."/>
            <person name="Hu Z."/>
            <person name="Wang H."/>
            <person name="Luo H."/>
        </authorList>
    </citation>
    <scope>NUCLEOTIDE SEQUENCE</scope>
    <source>
        <strain evidence="1">SM26-45</strain>
    </source>
</reference>
<accession>A0A9Q2RWU7</accession>
<dbReference type="RefSeq" id="WP_231035348.1">
    <property type="nucleotide sequence ID" value="NZ_JAJNGX010000015.1"/>
</dbReference>
<protein>
    <submittedName>
        <fullName evidence="1">Uncharacterized protein</fullName>
    </submittedName>
</protein>